<feature type="signal peptide" evidence="1">
    <location>
        <begin position="1"/>
        <end position="24"/>
    </location>
</feature>
<evidence type="ECO:0000256" key="1">
    <source>
        <dbReference type="SAM" id="SignalP"/>
    </source>
</evidence>
<gene>
    <name evidence="2" type="ORF">DC430_22575</name>
</gene>
<reference evidence="2 3" key="1">
    <citation type="submission" date="2018-04" db="EMBL/GenBank/DDBJ databases">
        <authorList>
            <person name="Hagen T."/>
        </authorList>
    </citation>
    <scope>NUCLEOTIDE SEQUENCE [LARGE SCALE GENOMIC DNA]</scope>
    <source>
        <strain evidence="2 3">TPD7009</strain>
    </source>
</reference>
<evidence type="ECO:0000313" key="2">
    <source>
        <dbReference type="EMBL" id="PVE50169.1"/>
    </source>
</evidence>
<keyword evidence="1" id="KW-0732">Signal</keyword>
<name>A0AA92H772_RHIRH</name>
<dbReference type="EMBL" id="QDFR01000013">
    <property type="protein sequence ID" value="PVE50169.1"/>
    <property type="molecule type" value="Genomic_DNA"/>
</dbReference>
<proteinExistence type="predicted"/>
<accession>A0AA92H772</accession>
<comment type="caution">
    <text evidence="2">The sequence shown here is derived from an EMBL/GenBank/DDBJ whole genome shotgun (WGS) entry which is preliminary data.</text>
</comment>
<dbReference type="SUPFAM" id="SSF50199">
    <property type="entry name" value="Staphylococcal nuclease"/>
    <property type="match status" value="1"/>
</dbReference>
<evidence type="ECO:0000313" key="3">
    <source>
        <dbReference type="Proteomes" id="UP000244335"/>
    </source>
</evidence>
<dbReference type="Proteomes" id="UP000244335">
    <property type="component" value="Unassembled WGS sequence"/>
</dbReference>
<feature type="chain" id="PRO_5041723142" evidence="1">
    <location>
        <begin position="25"/>
        <end position="182"/>
    </location>
</feature>
<dbReference type="AlphaFoldDB" id="A0AA92H772"/>
<protein>
    <submittedName>
        <fullName evidence="2">Succinoglycan biosynthesis protein exoi</fullName>
    </submittedName>
</protein>
<sequence length="182" mass="19270">MMARRLKSSAVFAACCLMSSSATAQQGSTPSFDVPQSGVTVLTGDSWRQGAQLVRLYGIQACMRDTSYTDDAGKPQDCGAVSASMLAALLRDTRPRCRAVAQVASSISAPSTTLVVCSAQISSNVLDLGSIMISQGFAFAALDSTQRPVYPPYLALELLAGKARAGLWKFSDVPHPNSRLFK</sequence>
<dbReference type="Gene3D" id="2.40.50.90">
    <property type="match status" value="1"/>
</dbReference>
<organism evidence="2 3">
    <name type="scientific">Rhizobium rhizogenes</name>
    <name type="common">Agrobacterium rhizogenes</name>
    <dbReference type="NCBI Taxonomy" id="359"/>
    <lineage>
        <taxon>Bacteria</taxon>
        <taxon>Pseudomonadati</taxon>
        <taxon>Pseudomonadota</taxon>
        <taxon>Alphaproteobacteria</taxon>
        <taxon>Hyphomicrobiales</taxon>
        <taxon>Rhizobiaceae</taxon>
        <taxon>Rhizobium/Agrobacterium group</taxon>
        <taxon>Rhizobium</taxon>
    </lineage>
</organism>
<dbReference type="InterPro" id="IPR035437">
    <property type="entry name" value="SNase_OB-fold_sf"/>
</dbReference>